<sequence>MPVRNLRNASRMILFMRREFPKRNIVSLQASSERMKWVFDYQALTLNKRLREEVGAETSKTNDRQAEDKREWEQLQLGLIRKGVSRISLFLFAAEADCREALVN</sequence>
<organism evidence="1 2">
    <name type="scientific">Arthrobotrys musiformis</name>
    <dbReference type="NCBI Taxonomy" id="47236"/>
    <lineage>
        <taxon>Eukaryota</taxon>
        <taxon>Fungi</taxon>
        <taxon>Dikarya</taxon>
        <taxon>Ascomycota</taxon>
        <taxon>Pezizomycotina</taxon>
        <taxon>Orbiliomycetes</taxon>
        <taxon>Orbiliales</taxon>
        <taxon>Orbiliaceae</taxon>
        <taxon>Arthrobotrys</taxon>
    </lineage>
</organism>
<proteinExistence type="predicted"/>
<dbReference type="Proteomes" id="UP001370758">
    <property type="component" value="Unassembled WGS sequence"/>
</dbReference>
<gene>
    <name evidence="1" type="ORF">TWF481_001242</name>
</gene>
<name>A0AAV9WPZ3_9PEZI</name>
<dbReference type="AlphaFoldDB" id="A0AAV9WPZ3"/>
<reference evidence="1 2" key="1">
    <citation type="submission" date="2023-08" db="EMBL/GenBank/DDBJ databases">
        <authorList>
            <person name="Palmer J.M."/>
        </authorList>
    </citation>
    <scope>NUCLEOTIDE SEQUENCE [LARGE SCALE GENOMIC DNA]</scope>
    <source>
        <strain evidence="1 2">TWF481</strain>
    </source>
</reference>
<accession>A0AAV9WPZ3</accession>
<protein>
    <submittedName>
        <fullName evidence="1">Uncharacterized protein</fullName>
    </submittedName>
</protein>
<keyword evidence="2" id="KW-1185">Reference proteome</keyword>
<dbReference type="EMBL" id="JAVHJL010000001">
    <property type="protein sequence ID" value="KAK6512355.1"/>
    <property type="molecule type" value="Genomic_DNA"/>
</dbReference>
<evidence type="ECO:0000313" key="1">
    <source>
        <dbReference type="EMBL" id="KAK6512355.1"/>
    </source>
</evidence>
<evidence type="ECO:0000313" key="2">
    <source>
        <dbReference type="Proteomes" id="UP001370758"/>
    </source>
</evidence>
<comment type="caution">
    <text evidence="1">The sequence shown here is derived from an EMBL/GenBank/DDBJ whole genome shotgun (WGS) entry which is preliminary data.</text>
</comment>